<feature type="chain" id="PRO_5047162233" evidence="2">
    <location>
        <begin position="23"/>
        <end position="255"/>
    </location>
</feature>
<feature type="signal peptide" evidence="2">
    <location>
        <begin position="1"/>
        <end position="22"/>
    </location>
</feature>
<name>A0ABN6ES16_9BACT</name>
<dbReference type="PANTHER" id="PTHR35936">
    <property type="entry name" value="MEMBRANE-BOUND LYTIC MUREIN TRANSGLYCOSYLASE F"/>
    <property type="match status" value="1"/>
</dbReference>
<organism evidence="4 5">
    <name type="scientific">Pseudodesulfovibrio sediminis</name>
    <dbReference type="NCBI Taxonomy" id="2810563"/>
    <lineage>
        <taxon>Bacteria</taxon>
        <taxon>Pseudomonadati</taxon>
        <taxon>Thermodesulfobacteriota</taxon>
        <taxon>Desulfovibrionia</taxon>
        <taxon>Desulfovibrionales</taxon>
        <taxon>Desulfovibrionaceae</taxon>
    </lineage>
</organism>
<proteinExistence type="predicted"/>
<accession>A0ABN6ES16</accession>
<sequence>MLNLLSTFTILAFLLISGSAMAQEVVVAVDHFPPWKIIDEEKISGIDIELVQALLAEVGMTPKLFPCPWSRALSMMKTGQADMISGILKRPEREKTMIFIAPPYKTKSRKAFYIRTGTRDIVSYEDLSNLTIGVQHDAIYFDRFDTDQSLRKAPVHEDKLNFKMLAAGRVDTVIITESIGDYLVADLGLNSRITKATYCHDKAVPVYFAVSRKSPLAARVKELSEAAQRLSESGVFDRIIADYFTQLKTDQPPSQ</sequence>
<dbReference type="EMBL" id="AP024485">
    <property type="protein sequence ID" value="BCS88267.1"/>
    <property type="molecule type" value="Genomic_DNA"/>
</dbReference>
<gene>
    <name evidence="4" type="ORF">PSDVSF_15090</name>
</gene>
<dbReference type="Gene3D" id="3.40.190.10">
    <property type="entry name" value="Periplasmic binding protein-like II"/>
    <property type="match status" value="2"/>
</dbReference>
<dbReference type="PANTHER" id="PTHR35936:SF19">
    <property type="entry name" value="AMINO-ACID-BINDING PROTEIN YXEM-RELATED"/>
    <property type="match status" value="1"/>
</dbReference>
<evidence type="ECO:0000313" key="4">
    <source>
        <dbReference type="EMBL" id="BCS88267.1"/>
    </source>
</evidence>
<evidence type="ECO:0000259" key="3">
    <source>
        <dbReference type="SMART" id="SM00062"/>
    </source>
</evidence>
<protein>
    <submittedName>
        <fullName evidence="4">Amino acid ABC transporter substrate-binding protein</fullName>
    </submittedName>
</protein>
<dbReference type="InterPro" id="IPR001638">
    <property type="entry name" value="Solute-binding_3/MltF_N"/>
</dbReference>
<keyword evidence="5" id="KW-1185">Reference proteome</keyword>
<evidence type="ECO:0000256" key="2">
    <source>
        <dbReference type="SAM" id="SignalP"/>
    </source>
</evidence>
<feature type="domain" description="Solute-binding protein family 3/N-terminal" evidence="3">
    <location>
        <begin position="24"/>
        <end position="247"/>
    </location>
</feature>
<dbReference type="Proteomes" id="UP001053296">
    <property type="component" value="Chromosome"/>
</dbReference>
<dbReference type="Pfam" id="PF00497">
    <property type="entry name" value="SBP_bac_3"/>
    <property type="match status" value="1"/>
</dbReference>
<dbReference type="SUPFAM" id="SSF53850">
    <property type="entry name" value="Periplasmic binding protein-like II"/>
    <property type="match status" value="1"/>
</dbReference>
<keyword evidence="1 2" id="KW-0732">Signal</keyword>
<evidence type="ECO:0000256" key="1">
    <source>
        <dbReference type="ARBA" id="ARBA00022729"/>
    </source>
</evidence>
<dbReference type="SMART" id="SM00062">
    <property type="entry name" value="PBPb"/>
    <property type="match status" value="1"/>
</dbReference>
<evidence type="ECO:0000313" key="5">
    <source>
        <dbReference type="Proteomes" id="UP001053296"/>
    </source>
</evidence>
<reference evidence="4" key="1">
    <citation type="journal article" date="2022" name="Arch. Microbiol.">
        <title>Pseudodesulfovibrio sediminis sp. nov., a mesophilic and neutrophilic sulfate-reducing bacterium isolated from sediment of a brackish lake.</title>
        <authorList>
            <person name="Takahashi A."/>
            <person name="Kojima H."/>
            <person name="Watanabe M."/>
            <person name="Fukui M."/>
        </authorList>
    </citation>
    <scope>NUCLEOTIDE SEQUENCE</scope>
    <source>
        <strain evidence="4">SF6</strain>
    </source>
</reference>